<dbReference type="GO" id="GO:0016020">
    <property type="term" value="C:membrane"/>
    <property type="evidence" value="ECO:0007669"/>
    <property type="project" value="TreeGrafter"/>
</dbReference>
<dbReference type="EMBL" id="QBKA01000002">
    <property type="protein sequence ID" value="RDC58935.1"/>
    <property type="molecule type" value="Genomic_DNA"/>
</dbReference>
<feature type="domain" description="HTH luxR-type" evidence="2">
    <location>
        <begin position="207"/>
        <end position="264"/>
    </location>
</feature>
<proteinExistence type="predicted"/>
<dbReference type="InterPro" id="IPR000792">
    <property type="entry name" value="Tscrpt_reg_LuxR_C"/>
</dbReference>
<accession>A0A369Q5Z7</accession>
<keyword evidence="1" id="KW-0378">Hydrolase</keyword>
<evidence type="ECO:0000256" key="1">
    <source>
        <dbReference type="ARBA" id="ARBA00022801"/>
    </source>
</evidence>
<protein>
    <recommendedName>
        <fullName evidence="2">HTH luxR-type domain-containing protein</fullName>
    </recommendedName>
</protein>
<dbReference type="SMART" id="SM00421">
    <property type="entry name" value="HTH_LUXR"/>
    <property type="match status" value="1"/>
</dbReference>
<dbReference type="AlphaFoldDB" id="A0A369Q5Z7"/>
<dbReference type="GO" id="GO:0003677">
    <property type="term" value="F:DNA binding"/>
    <property type="evidence" value="ECO:0007669"/>
    <property type="project" value="InterPro"/>
</dbReference>
<dbReference type="PANTHER" id="PTHR43798:SF31">
    <property type="entry name" value="AB HYDROLASE SUPERFAMILY PROTEIN YCLE"/>
    <property type="match status" value="1"/>
</dbReference>
<dbReference type="InterPro" id="IPR029058">
    <property type="entry name" value="AB_hydrolase_fold"/>
</dbReference>
<dbReference type="InterPro" id="IPR016032">
    <property type="entry name" value="Sig_transdc_resp-reg_C-effctor"/>
</dbReference>
<evidence type="ECO:0000313" key="3">
    <source>
        <dbReference type="EMBL" id="RDC58935.1"/>
    </source>
</evidence>
<dbReference type="InterPro" id="IPR050266">
    <property type="entry name" value="AB_hydrolase_sf"/>
</dbReference>
<name>A0A369Q5Z7_9SPHN</name>
<dbReference type="Gene3D" id="3.40.50.1820">
    <property type="entry name" value="alpha/beta hydrolase"/>
    <property type="match status" value="1"/>
</dbReference>
<sequence length="588" mass="64527">MTDDGRTRDRLVAALYTAAIHPHRLSDYLRAWDDFILKRHVKHGGRNLREVVLAQALADDVFPAHELFELKRQQKRAENASGSWVGAETTLGIAVDESICECDPRTATKFGIMAGEPLSCLSLEATATGRLREAIRDVTGAKQSAFSPFIVIIYDGDGHPVPFFCERANHQSVQRSGRMSDPLAPALILRSCVTEWNEFGSDLLVEAFGLTQAEVEILKSLCGGMNTADIAEERGRSPETVRRQIKAIMAKSDIHSQSDLMRLVTGILNLCGHRTRQLPAGASAAFAPNDGYLFDQSDVGGGRQVEYIRYGDLKGVPVLLFQPNSLPIMPHSFVAAAKRSGLQIVAPFKPGALGSSQQEVFDPYAHASDASKIMEQLEFSEYWVVGHNMGGIYALMAAAQAPARVGGIAMIDTGAPIRDERSIRQMPPTAYRTFSAARDAPEMLYPPYAIAADLFFSDAQGRAEIMQLAHAESATDLSLLEDPAIRQCVEHNLEYTLSDATRAVDDLVLWMQDWTPWLQKIGPDCPALMLHGEAHDWLPFGDVARFAKMHPNIQVARIEGAGQLGLYAQPEFVLDRLAAAMTHRSCSD</sequence>
<keyword evidence="4" id="KW-1185">Reference proteome</keyword>
<dbReference type="RefSeq" id="WP_115365380.1">
    <property type="nucleotide sequence ID" value="NZ_QBKA01000002.1"/>
</dbReference>
<dbReference type="Pfam" id="PF00561">
    <property type="entry name" value="Abhydrolase_1"/>
    <property type="match status" value="1"/>
</dbReference>
<dbReference type="InterPro" id="IPR036388">
    <property type="entry name" value="WH-like_DNA-bd_sf"/>
</dbReference>
<dbReference type="GO" id="GO:0016787">
    <property type="term" value="F:hydrolase activity"/>
    <property type="evidence" value="ECO:0007669"/>
    <property type="project" value="UniProtKB-KW"/>
</dbReference>
<dbReference type="Pfam" id="PF00196">
    <property type="entry name" value="GerE"/>
    <property type="match status" value="1"/>
</dbReference>
<dbReference type="CDD" id="cd06170">
    <property type="entry name" value="LuxR_C_like"/>
    <property type="match status" value="1"/>
</dbReference>
<dbReference type="SUPFAM" id="SSF46894">
    <property type="entry name" value="C-terminal effector domain of the bipartite response regulators"/>
    <property type="match status" value="1"/>
</dbReference>
<reference evidence="3 4" key="1">
    <citation type="submission" date="2018-04" db="EMBL/GenBank/DDBJ databases">
        <title>Altererythrobacter sp. HME9302 genome sequencing and assembly.</title>
        <authorList>
            <person name="Kang H."/>
            <person name="Kim H."/>
            <person name="Joh K."/>
        </authorList>
    </citation>
    <scope>NUCLEOTIDE SEQUENCE [LARGE SCALE GENOMIC DNA]</scope>
    <source>
        <strain evidence="3 4">HME9302</strain>
    </source>
</reference>
<gene>
    <name evidence="3" type="ORF">HME9302_00111</name>
</gene>
<dbReference type="SUPFAM" id="SSF53474">
    <property type="entry name" value="alpha/beta-Hydrolases"/>
    <property type="match status" value="1"/>
</dbReference>
<organism evidence="3 4">
    <name type="scientific">Alteripontixanthobacter maritimus</name>
    <dbReference type="NCBI Taxonomy" id="2161824"/>
    <lineage>
        <taxon>Bacteria</taxon>
        <taxon>Pseudomonadati</taxon>
        <taxon>Pseudomonadota</taxon>
        <taxon>Alphaproteobacteria</taxon>
        <taxon>Sphingomonadales</taxon>
        <taxon>Erythrobacteraceae</taxon>
        <taxon>Alteripontixanthobacter</taxon>
    </lineage>
</organism>
<dbReference type="Gene3D" id="1.10.10.10">
    <property type="entry name" value="Winged helix-like DNA-binding domain superfamily/Winged helix DNA-binding domain"/>
    <property type="match status" value="1"/>
</dbReference>
<dbReference type="GO" id="GO:0006355">
    <property type="term" value="P:regulation of DNA-templated transcription"/>
    <property type="evidence" value="ECO:0007669"/>
    <property type="project" value="InterPro"/>
</dbReference>
<dbReference type="InterPro" id="IPR000073">
    <property type="entry name" value="AB_hydrolase_1"/>
</dbReference>
<dbReference type="PANTHER" id="PTHR43798">
    <property type="entry name" value="MONOACYLGLYCEROL LIPASE"/>
    <property type="match status" value="1"/>
</dbReference>
<dbReference type="Proteomes" id="UP000253727">
    <property type="component" value="Unassembled WGS sequence"/>
</dbReference>
<evidence type="ECO:0000259" key="2">
    <source>
        <dbReference type="SMART" id="SM00421"/>
    </source>
</evidence>
<dbReference type="OrthoDB" id="7618865at2"/>
<comment type="caution">
    <text evidence="3">The sequence shown here is derived from an EMBL/GenBank/DDBJ whole genome shotgun (WGS) entry which is preliminary data.</text>
</comment>
<evidence type="ECO:0000313" key="4">
    <source>
        <dbReference type="Proteomes" id="UP000253727"/>
    </source>
</evidence>